<dbReference type="SUPFAM" id="SSF55797">
    <property type="entry name" value="PR-1-like"/>
    <property type="match status" value="2"/>
</dbReference>
<evidence type="ECO:0000256" key="1">
    <source>
        <dbReference type="SAM" id="MobiDB-lite"/>
    </source>
</evidence>
<dbReference type="Pfam" id="PF00188">
    <property type="entry name" value="CAP"/>
    <property type="match status" value="2"/>
</dbReference>
<gene>
    <name evidence="4" type="ORF">ANCCEY_13510</name>
</gene>
<feature type="region of interest" description="Disordered" evidence="1">
    <location>
        <begin position="29"/>
        <end position="142"/>
    </location>
</feature>
<dbReference type="InterPro" id="IPR001283">
    <property type="entry name" value="CRISP-related"/>
</dbReference>
<evidence type="ECO:0000259" key="3">
    <source>
        <dbReference type="SMART" id="SM00198"/>
    </source>
</evidence>
<feature type="compositionally biased region" description="Low complexity" evidence="1">
    <location>
        <begin position="59"/>
        <end position="72"/>
    </location>
</feature>
<dbReference type="PANTHER" id="PTHR10334">
    <property type="entry name" value="CYSTEINE-RICH SECRETORY PROTEIN-RELATED"/>
    <property type="match status" value="1"/>
</dbReference>
<feature type="chain" id="PRO_5002306913" evidence="2">
    <location>
        <begin position="24"/>
        <end position="396"/>
    </location>
</feature>
<evidence type="ECO:0000313" key="5">
    <source>
        <dbReference type="Proteomes" id="UP000054495"/>
    </source>
</evidence>
<dbReference type="InterPro" id="IPR035940">
    <property type="entry name" value="CAP_sf"/>
</dbReference>
<organism evidence="4 5">
    <name type="scientific">Ancylostoma ceylanicum</name>
    <dbReference type="NCBI Taxonomy" id="53326"/>
    <lineage>
        <taxon>Eukaryota</taxon>
        <taxon>Metazoa</taxon>
        <taxon>Ecdysozoa</taxon>
        <taxon>Nematoda</taxon>
        <taxon>Chromadorea</taxon>
        <taxon>Rhabditida</taxon>
        <taxon>Rhabditina</taxon>
        <taxon>Rhabditomorpha</taxon>
        <taxon>Strongyloidea</taxon>
        <taxon>Ancylostomatidae</taxon>
        <taxon>Ancylostomatinae</taxon>
        <taxon>Ancylostoma</taxon>
    </lineage>
</organism>
<feature type="domain" description="SCP" evidence="3">
    <location>
        <begin position="253"/>
        <end position="357"/>
    </location>
</feature>
<feature type="domain" description="SCP" evidence="3">
    <location>
        <begin position="152"/>
        <end position="252"/>
    </location>
</feature>
<evidence type="ECO:0000256" key="2">
    <source>
        <dbReference type="SAM" id="SignalP"/>
    </source>
</evidence>
<feature type="signal peptide" evidence="2">
    <location>
        <begin position="1"/>
        <end position="23"/>
    </location>
</feature>
<keyword evidence="2" id="KW-0732">Signal</keyword>
<dbReference type="AlphaFoldDB" id="A0A0D6LC45"/>
<dbReference type="Gene3D" id="3.40.33.10">
    <property type="entry name" value="CAP"/>
    <property type="match status" value="3"/>
</dbReference>
<proteinExistence type="predicted"/>
<keyword evidence="5" id="KW-1185">Reference proteome</keyword>
<dbReference type="InterPro" id="IPR014044">
    <property type="entry name" value="CAP_dom"/>
</dbReference>
<dbReference type="CDD" id="cd05380">
    <property type="entry name" value="CAP_euk"/>
    <property type="match status" value="2"/>
</dbReference>
<accession>A0A0D6LC45</accession>
<name>A0A0D6LC45_9BILA</name>
<dbReference type="Proteomes" id="UP000054495">
    <property type="component" value="Unassembled WGS sequence"/>
</dbReference>
<protein>
    <submittedName>
        <fullName evidence="4">SCP-like protein</fullName>
    </submittedName>
</protein>
<evidence type="ECO:0000313" key="4">
    <source>
        <dbReference type="EMBL" id="EPB67401.1"/>
    </source>
</evidence>
<sequence>MIASLRLLSLLTILFQLCSNVSSLTNVAPPGALEDDDPDGDVAPPDGAIEENRPSTRWPKAPSEDAPAAAFARIRRDDGGSSDAIALNETTNSTDDSQIDGETEIDAPGYGVSEGEKPNPDSLPDDIYNTEVDGQDSRKKRQTYCNGKYSQTDRNAILKYHNDMRSTIARGRYVARGITKPQASNMRKLVPIAGTGIDASKAWEAEFNTIGWPSNLLTQRSFNTGIGHATQMAWWQTSMIGCGAAQCSDNTYQKILVYHNDMRSTIARGRYVARGITKPQASNMRKLVPTSGTGIDASKAWEAEFNTIGWPSNLLTQRSFNTGIGHATQMAWWQTSMIGCGAAQCSDNTYQKILVLFPVETGLMSTSTILERPVPAVEEAIDATPIPDYVLFSKDH</sequence>
<reference evidence="4 5" key="1">
    <citation type="submission" date="2013-05" db="EMBL/GenBank/DDBJ databases">
        <title>Draft genome of the parasitic nematode Anyclostoma ceylanicum.</title>
        <authorList>
            <person name="Mitreva M."/>
        </authorList>
    </citation>
    <scope>NUCLEOTIDE SEQUENCE [LARGE SCALE GENOMIC DNA]</scope>
</reference>
<dbReference type="EMBL" id="KE125687">
    <property type="protein sequence ID" value="EPB67401.1"/>
    <property type="molecule type" value="Genomic_DNA"/>
</dbReference>
<dbReference type="SMART" id="SM00198">
    <property type="entry name" value="SCP"/>
    <property type="match status" value="2"/>
</dbReference>